<dbReference type="RefSeq" id="WP_069380073.1">
    <property type="nucleotide sequence ID" value="NZ_CP017141.1"/>
</dbReference>
<keyword evidence="2" id="KW-1185">Reference proteome</keyword>
<dbReference type="InterPro" id="IPR025396">
    <property type="entry name" value="DUF4302"/>
</dbReference>
<protein>
    <recommendedName>
        <fullName evidence="3">DUF4302 domain-containing protein</fullName>
    </recommendedName>
</protein>
<evidence type="ECO:0000313" key="2">
    <source>
        <dbReference type="Proteomes" id="UP000094313"/>
    </source>
</evidence>
<evidence type="ECO:0008006" key="3">
    <source>
        <dbReference type="Google" id="ProtNLM"/>
    </source>
</evidence>
<accession>A0A1D7QIB1</accession>
<organism evidence="1 2">
    <name type="scientific">Pedobacter steynii</name>
    <dbReference type="NCBI Taxonomy" id="430522"/>
    <lineage>
        <taxon>Bacteria</taxon>
        <taxon>Pseudomonadati</taxon>
        <taxon>Bacteroidota</taxon>
        <taxon>Sphingobacteriia</taxon>
        <taxon>Sphingobacteriales</taxon>
        <taxon>Sphingobacteriaceae</taxon>
        <taxon>Pedobacter</taxon>
    </lineage>
</organism>
<dbReference type="Pfam" id="PF14135">
    <property type="entry name" value="DUF4302"/>
    <property type="match status" value="1"/>
</dbReference>
<name>A0A1D7QIB1_9SPHI</name>
<reference evidence="1 2" key="1">
    <citation type="submission" date="2016-08" db="EMBL/GenBank/DDBJ databases">
        <authorList>
            <person name="Seilhamer J.J."/>
        </authorList>
    </citation>
    <scope>NUCLEOTIDE SEQUENCE [LARGE SCALE GENOMIC DNA]</scope>
    <source>
        <strain evidence="1 2">DX4</strain>
    </source>
</reference>
<dbReference type="PROSITE" id="PS51257">
    <property type="entry name" value="PROKAR_LIPOPROTEIN"/>
    <property type="match status" value="1"/>
</dbReference>
<gene>
    <name evidence="1" type="ORF">BFS30_15210</name>
</gene>
<proteinExistence type="predicted"/>
<evidence type="ECO:0000313" key="1">
    <source>
        <dbReference type="EMBL" id="AOM78408.1"/>
    </source>
</evidence>
<dbReference type="EMBL" id="CP017141">
    <property type="protein sequence ID" value="AOM78408.1"/>
    <property type="molecule type" value="Genomic_DNA"/>
</dbReference>
<dbReference type="AlphaFoldDB" id="A0A1D7QIB1"/>
<dbReference type="OrthoDB" id="707849at2"/>
<sequence length="448" mass="49265">MKRILVFIALLSVLISCKKSSYVAKFDKLPQERAGEQIAMVLDVLTSNKNGWIASLPTGVGGGYGFYVNFDNDQNVVMYGDMTDQSAAEVKKSYFRVKQDMGTDLVFDTYTYISMLNDPDDSVLGGAGKVGFSSDVEFIYDRSTADSIIFIGKKYRQPFKLVKATAAQKAVYEAGGYKTAIDKFKSFFSVNQNPYIELGSGATAQKVSVTPNMTNNLDIGKRIDMTGASADGKITSNTEKFSFTLDGISILNNGLVFQGITFVKLRWKDATSLVAVDASGKEYAVKNSIAPLIPLNQLWGSKYIGMLSEFKTIYPGTSATGTDILNYFHNNLAPSPINPYNFNYGRINFVWSVVNKRLTINAHTSQSAGVNTWVTASTYNYTVDNQGVYKFTLLSAPSEGYAGKMIAKLHDFMLANRVTFDYYIDGAVVYGKMASVDDPSIVMTFVLQ</sequence>
<dbReference type="Proteomes" id="UP000094313">
    <property type="component" value="Chromosome"/>
</dbReference>
<dbReference type="KEGG" id="psty:BFS30_15210"/>